<dbReference type="AlphaFoldDB" id="A0AAV6WJB8"/>
<evidence type="ECO:0000313" key="8">
    <source>
        <dbReference type="Proteomes" id="UP000826271"/>
    </source>
</evidence>
<dbReference type="GO" id="GO:0016192">
    <property type="term" value="P:vesicle-mediated transport"/>
    <property type="evidence" value="ECO:0007669"/>
    <property type="project" value="InterPro"/>
</dbReference>
<comment type="caution">
    <text evidence="7">The sequence shown here is derived from an EMBL/GenBank/DDBJ whole genome shotgun (WGS) entry which is preliminary data.</text>
</comment>
<accession>A0AAV6WJB8</accession>
<evidence type="ECO:0000256" key="6">
    <source>
        <dbReference type="SAM" id="Phobius"/>
    </source>
</evidence>
<evidence type="ECO:0000256" key="3">
    <source>
        <dbReference type="ARBA" id="ARBA00022692"/>
    </source>
</evidence>
<name>A0AAV6WJB8_9LAMI</name>
<gene>
    <name evidence="7" type="ORF">BUALT_Bualt16G0123300</name>
</gene>
<dbReference type="Proteomes" id="UP000826271">
    <property type="component" value="Unassembled WGS sequence"/>
</dbReference>
<proteinExistence type="inferred from homology"/>
<dbReference type="EMBL" id="WHWC01000016">
    <property type="protein sequence ID" value="KAG8367924.1"/>
    <property type="molecule type" value="Genomic_DNA"/>
</dbReference>
<feature type="transmembrane region" description="Helical" evidence="6">
    <location>
        <begin position="5"/>
        <end position="27"/>
    </location>
</feature>
<comment type="subcellular location">
    <subcellularLocation>
        <location evidence="1">Membrane</location>
        <topology evidence="1">Multi-pass membrane protein</topology>
    </subcellularLocation>
</comment>
<keyword evidence="4 6" id="KW-1133">Transmembrane helix</keyword>
<dbReference type="Pfam" id="PF03311">
    <property type="entry name" value="Cornichon"/>
    <property type="match status" value="1"/>
</dbReference>
<dbReference type="SMART" id="SM01398">
    <property type="entry name" value="Cornichon"/>
    <property type="match status" value="1"/>
</dbReference>
<feature type="transmembrane region" description="Helical" evidence="6">
    <location>
        <begin position="54"/>
        <end position="77"/>
    </location>
</feature>
<dbReference type="PANTHER" id="PTHR12290">
    <property type="entry name" value="CORNICHON-RELATED"/>
    <property type="match status" value="1"/>
</dbReference>
<keyword evidence="5 6" id="KW-0472">Membrane</keyword>
<organism evidence="7 8">
    <name type="scientific">Buddleja alternifolia</name>
    <dbReference type="NCBI Taxonomy" id="168488"/>
    <lineage>
        <taxon>Eukaryota</taxon>
        <taxon>Viridiplantae</taxon>
        <taxon>Streptophyta</taxon>
        <taxon>Embryophyta</taxon>
        <taxon>Tracheophyta</taxon>
        <taxon>Spermatophyta</taxon>
        <taxon>Magnoliopsida</taxon>
        <taxon>eudicotyledons</taxon>
        <taxon>Gunneridae</taxon>
        <taxon>Pentapetalae</taxon>
        <taxon>asterids</taxon>
        <taxon>lamiids</taxon>
        <taxon>Lamiales</taxon>
        <taxon>Scrophulariaceae</taxon>
        <taxon>Buddlejeae</taxon>
        <taxon>Buddleja</taxon>
    </lineage>
</organism>
<keyword evidence="3 6" id="KW-0812">Transmembrane</keyword>
<dbReference type="InterPro" id="IPR003377">
    <property type="entry name" value="Cornichon"/>
</dbReference>
<evidence type="ECO:0000313" key="7">
    <source>
        <dbReference type="EMBL" id="KAG8367924.1"/>
    </source>
</evidence>
<evidence type="ECO:0000256" key="4">
    <source>
        <dbReference type="ARBA" id="ARBA00022989"/>
    </source>
</evidence>
<reference evidence="7" key="1">
    <citation type="submission" date="2019-10" db="EMBL/GenBank/DDBJ databases">
        <authorList>
            <person name="Zhang R."/>
            <person name="Pan Y."/>
            <person name="Wang J."/>
            <person name="Ma R."/>
            <person name="Yu S."/>
        </authorList>
    </citation>
    <scope>NUCLEOTIDE SEQUENCE</scope>
    <source>
        <strain evidence="7">LA-IB0</strain>
        <tissue evidence="7">Leaf</tissue>
    </source>
</reference>
<evidence type="ECO:0000256" key="2">
    <source>
        <dbReference type="ARBA" id="ARBA00010095"/>
    </source>
</evidence>
<protein>
    <recommendedName>
        <fullName evidence="9">Protein cornichon homolog 1</fullName>
    </recommendedName>
</protein>
<comment type="similarity">
    <text evidence="2">Belongs to the cornichon family.</text>
</comment>
<sequence length="150" mass="17686">MAWVIILWIIFSIMNLTLLGLNFYQFLGFSDLEADYLNPYELSSRTNSVIVPEYLLHGAFCILFLVTGHWFMFLLSLPPAYYNLKQYLSNQHRIDVTEVFRVLNFEKKVRIIKLAFYIVFFAIVFTRLALTTIYAIFGDDADDLRWFNSP</sequence>
<evidence type="ECO:0000256" key="1">
    <source>
        <dbReference type="ARBA" id="ARBA00004141"/>
    </source>
</evidence>
<keyword evidence="8" id="KW-1185">Reference proteome</keyword>
<dbReference type="GO" id="GO:0016020">
    <property type="term" value="C:membrane"/>
    <property type="evidence" value="ECO:0007669"/>
    <property type="project" value="UniProtKB-SubCell"/>
</dbReference>
<evidence type="ECO:0000256" key="5">
    <source>
        <dbReference type="ARBA" id="ARBA00023136"/>
    </source>
</evidence>
<feature type="transmembrane region" description="Helical" evidence="6">
    <location>
        <begin position="114"/>
        <end position="137"/>
    </location>
</feature>
<evidence type="ECO:0008006" key="9">
    <source>
        <dbReference type="Google" id="ProtNLM"/>
    </source>
</evidence>